<reference evidence="1" key="1">
    <citation type="journal article" date="2020" name="Stud. Mycol.">
        <title>101 Dothideomycetes genomes: a test case for predicting lifestyles and emergence of pathogens.</title>
        <authorList>
            <person name="Haridas S."/>
            <person name="Albert R."/>
            <person name="Binder M."/>
            <person name="Bloem J."/>
            <person name="Labutti K."/>
            <person name="Salamov A."/>
            <person name="Andreopoulos B."/>
            <person name="Baker S."/>
            <person name="Barry K."/>
            <person name="Bills G."/>
            <person name="Bluhm B."/>
            <person name="Cannon C."/>
            <person name="Castanera R."/>
            <person name="Culley D."/>
            <person name="Daum C."/>
            <person name="Ezra D."/>
            <person name="Gonzalez J."/>
            <person name="Henrissat B."/>
            <person name="Kuo A."/>
            <person name="Liang C."/>
            <person name="Lipzen A."/>
            <person name="Lutzoni F."/>
            <person name="Magnuson J."/>
            <person name="Mondo S."/>
            <person name="Nolan M."/>
            <person name="Ohm R."/>
            <person name="Pangilinan J."/>
            <person name="Park H.-J."/>
            <person name="Ramirez L."/>
            <person name="Alfaro M."/>
            <person name="Sun H."/>
            <person name="Tritt A."/>
            <person name="Yoshinaga Y."/>
            <person name="Zwiers L.-H."/>
            <person name="Turgeon B."/>
            <person name="Goodwin S."/>
            <person name="Spatafora J."/>
            <person name="Crous P."/>
            <person name="Grigoriev I."/>
        </authorList>
    </citation>
    <scope>NUCLEOTIDE SEQUENCE</scope>
    <source>
        <strain evidence="1">CBS 121739</strain>
    </source>
</reference>
<dbReference type="Proteomes" id="UP000799437">
    <property type="component" value="Unassembled WGS sequence"/>
</dbReference>
<name>A0A6A6VXI5_9PEZI</name>
<gene>
    <name evidence="1" type="ORF">EJ05DRAFT_98382</name>
</gene>
<evidence type="ECO:0000313" key="2">
    <source>
        <dbReference type="Proteomes" id="UP000799437"/>
    </source>
</evidence>
<keyword evidence="2" id="KW-1185">Reference proteome</keyword>
<evidence type="ECO:0000313" key="1">
    <source>
        <dbReference type="EMBL" id="KAF2755322.1"/>
    </source>
</evidence>
<accession>A0A6A6VXI5</accession>
<protein>
    <submittedName>
        <fullName evidence="1">Uncharacterized protein</fullName>
    </submittedName>
</protein>
<dbReference type="AlphaFoldDB" id="A0A6A6VXI5"/>
<proteinExistence type="predicted"/>
<organism evidence="1 2">
    <name type="scientific">Pseudovirgaria hyperparasitica</name>
    <dbReference type="NCBI Taxonomy" id="470096"/>
    <lineage>
        <taxon>Eukaryota</taxon>
        <taxon>Fungi</taxon>
        <taxon>Dikarya</taxon>
        <taxon>Ascomycota</taxon>
        <taxon>Pezizomycotina</taxon>
        <taxon>Dothideomycetes</taxon>
        <taxon>Dothideomycetes incertae sedis</taxon>
        <taxon>Acrospermales</taxon>
        <taxon>Acrospermaceae</taxon>
        <taxon>Pseudovirgaria</taxon>
    </lineage>
</organism>
<dbReference type="RefSeq" id="XP_033597773.1">
    <property type="nucleotide sequence ID" value="XM_033750119.1"/>
</dbReference>
<dbReference type="EMBL" id="ML996577">
    <property type="protein sequence ID" value="KAF2755322.1"/>
    <property type="molecule type" value="Genomic_DNA"/>
</dbReference>
<dbReference type="GeneID" id="54491173"/>
<sequence>MDVAAASPSGRSSPLMLHVRTAIVPHHNHSLRHIRSSAPKWAKKALLQTLLFSHRARLEFYRLSYSYSANIITGNIRISHPRKTREASISRFTRNSPVKFGASLPPSVSCCIYLDVLHRCRRRPSRKEAFIHSGEKRIHWHLPSLSLRSLSVQRTSQQKARPAS</sequence>